<dbReference type="SUPFAM" id="SSF47370">
    <property type="entry name" value="Bromodomain"/>
    <property type="match status" value="1"/>
</dbReference>
<comment type="caution">
    <text evidence="5">The sequence shown here is derived from an EMBL/GenBank/DDBJ whole genome shotgun (WGS) entry which is preliminary data.</text>
</comment>
<dbReference type="InterPro" id="IPR051831">
    <property type="entry name" value="Bromodomain_contain_prot"/>
</dbReference>
<feature type="compositionally biased region" description="Basic and acidic residues" evidence="3">
    <location>
        <begin position="119"/>
        <end position="134"/>
    </location>
</feature>
<sequence>MGKGAQTTNKKKGRPSLLDIQKRILKQQKLQEALTGSPDPRQPSDGAPNPNRRSARRNHSSDGPYPSSEWVSGGDDDDDERIRKKRKPLFVLDPQCPNSSVEPPPTSSGSPGTLYSNPRGDKHDPDSERRKGENVLKGIGAGRQGAEDVSGPTTPLPDTKLLDFILYRLQKKDTHGVFSEPVDPEELPDYHDIIKHPMDLGTVRKKLEGGAYANLEQFEKDVFLICSNAMQYNSPDTIFFRQARSMQELAKKDFENLRQESDGSEPEQTKIVRRVRPPGKGLKKLLEKTSADCTTGPEVSTDTVLANGASVLRSVMKEGKKLSPSDENKRDSYKQKSAGQEHSLLCTFGSERKYLTVVDLQSQDHGYARSLARFAANLGPAVWKIASKKIQSILPSGTNFGPGWVGEEEILNMSLSRNPPPSTSSPTPTPTALNSATGDVQSTRRLASQDRLTSPSSSSSELKPISQEAGMYCTSGNMGTVMQTAPSPLPAPREVPVHPEEPSAMFSPNLGTFQMVPSNYV</sequence>
<gene>
    <name evidence="5" type="ORF">SAY86_029541</name>
</gene>
<dbReference type="PRINTS" id="PR00503">
    <property type="entry name" value="BROMODOMAIN"/>
</dbReference>
<feature type="region of interest" description="Disordered" evidence="3">
    <location>
        <begin position="256"/>
        <end position="278"/>
    </location>
</feature>
<organism evidence="5 6">
    <name type="scientific">Trapa natans</name>
    <name type="common">Water chestnut</name>
    <dbReference type="NCBI Taxonomy" id="22666"/>
    <lineage>
        <taxon>Eukaryota</taxon>
        <taxon>Viridiplantae</taxon>
        <taxon>Streptophyta</taxon>
        <taxon>Embryophyta</taxon>
        <taxon>Tracheophyta</taxon>
        <taxon>Spermatophyta</taxon>
        <taxon>Magnoliopsida</taxon>
        <taxon>eudicotyledons</taxon>
        <taxon>Gunneridae</taxon>
        <taxon>Pentapetalae</taxon>
        <taxon>rosids</taxon>
        <taxon>malvids</taxon>
        <taxon>Myrtales</taxon>
        <taxon>Lythraceae</taxon>
        <taxon>Trapa</taxon>
    </lineage>
</organism>
<evidence type="ECO:0000313" key="6">
    <source>
        <dbReference type="Proteomes" id="UP001346149"/>
    </source>
</evidence>
<dbReference type="Gene3D" id="1.20.920.10">
    <property type="entry name" value="Bromodomain-like"/>
    <property type="match status" value="1"/>
</dbReference>
<feature type="compositionally biased region" description="Pro residues" evidence="3">
    <location>
        <begin position="418"/>
        <end position="429"/>
    </location>
</feature>
<dbReference type="InterPro" id="IPR018359">
    <property type="entry name" value="Bromodomain_CS"/>
</dbReference>
<feature type="region of interest" description="Disordered" evidence="3">
    <location>
        <begin position="26"/>
        <end position="155"/>
    </location>
</feature>
<name>A0AAN7MHR7_TRANT</name>
<protein>
    <recommendedName>
        <fullName evidence="4">Bromo domain-containing protein</fullName>
    </recommendedName>
</protein>
<proteinExistence type="predicted"/>
<feature type="domain" description="Bromo" evidence="4">
    <location>
        <begin position="170"/>
        <end position="240"/>
    </location>
</feature>
<evidence type="ECO:0000259" key="4">
    <source>
        <dbReference type="PROSITE" id="PS50014"/>
    </source>
</evidence>
<evidence type="ECO:0000313" key="5">
    <source>
        <dbReference type="EMBL" id="KAK4797215.1"/>
    </source>
</evidence>
<feature type="region of interest" description="Disordered" evidence="3">
    <location>
        <begin position="414"/>
        <end position="473"/>
    </location>
</feature>
<evidence type="ECO:0000256" key="3">
    <source>
        <dbReference type="SAM" id="MobiDB-lite"/>
    </source>
</evidence>
<dbReference type="PROSITE" id="PS00633">
    <property type="entry name" value="BROMODOMAIN_1"/>
    <property type="match status" value="1"/>
</dbReference>
<feature type="compositionally biased region" description="Basic and acidic residues" evidence="3">
    <location>
        <begin position="317"/>
        <end position="334"/>
    </location>
</feature>
<feature type="compositionally biased region" description="Polar residues" evidence="3">
    <location>
        <begin position="438"/>
        <end position="453"/>
    </location>
</feature>
<dbReference type="CDD" id="cd04369">
    <property type="entry name" value="Bromodomain"/>
    <property type="match status" value="1"/>
</dbReference>
<evidence type="ECO:0000256" key="1">
    <source>
        <dbReference type="ARBA" id="ARBA00023117"/>
    </source>
</evidence>
<dbReference type="SMART" id="SM00297">
    <property type="entry name" value="BROMO"/>
    <property type="match status" value="1"/>
</dbReference>
<evidence type="ECO:0000256" key="2">
    <source>
        <dbReference type="PROSITE-ProRule" id="PRU00035"/>
    </source>
</evidence>
<accession>A0AAN7MHR7</accession>
<dbReference type="PANTHER" id="PTHR22881">
    <property type="entry name" value="BROMODOMAIN CONTAINING PROTEIN"/>
    <property type="match status" value="1"/>
</dbReference>
<keyword evidence="1 2" id="KW-0103">Bromodomain</keyword>
<dbReference type="PANTHER" id="PTHR22881:SF11">
    <property type="entry name" value="BROMODOMAIN-CONTAINING PROTEIN DDB_G0270170-LIKE ISOFORM X1"/>
    <property type="match status" value="1"/>
</dbReference>
<dbReference type="Pfam" id="PF00439">
    <property type="entry name" value="Bromodomain"/>
    <property type="match status" value="1"/>
</dbReference>
<feature type="region of interest" description="Disordered" evidence="3">
    <location>
        <begin position="317"/>
        <end position="340"/>
    </location>
</feature>
<dbReference type="AlphaFoldDB" id="A0AAN7MHR7"/>
<dbReference type="InterPro" id="IPR036427">
    <property type="entry name" value="Bromodomain-like_sf"/>
</dbReference>
<dbReference type="Proteomes" id="UP001346149">
    <property type="component" value="Unassembled WGS sequence"/>
</dbReference>
<dbReference type="InterPro" id="IPR001487">
    <property type="entry name" value="Bromodomain"/>
</dbReference>
<dbReference type="PROSITE" id="PS50014">
    <property type="entry name" value="BROMODOMAIN_2"/>
    <property type="match status" value="1"/>
</dbReference>
<keyword evidence="6" id="KW-1185">Reference proteome</keyword>
<dbReference type="EMBL" id="JAXQNO010000006">
    <property type="protein sequence ID" value="KAK4797215.1"/>
    <property type="molecule type" value="Genomic_DNA"/>
</dbReference>
<reference evidence="5 6" key="1">
    <citation type="journal article" date="2023" name="Hortic Res">
        <title>Pangenome of water caltrop reveals structural variations and asymmetric subgenome divergence after allopolyploidization.</title>
        <authorList>
            <person name="Zhang X."/>
            <person name="Chen Y."/>
            <person name="Wang L."/>
            <person name="Yuan Y."/>
            <person name="Fang M."/>
            <person name="Shi L."/>
            <person name="Lu R."/>
            <person name="Comes H.P."/>
            <person name="Ma Y."/>
            <person name="Chen Y."/>
            <person name="Huang G."/>
            <person name="Zhou Y."/>
            <person name="Zheng Z."/>
            <person name="Qiu Y."/>
        </authorList>
    </citation>
    <scope>NUCLEOTIDE SEQUENCE [LARGE SCALE GENOMIC DNA]</scope>
    <source>
        <strain evidence="5">F231</strain>
    </source>
</reference>